<dbReference type="EMBL" id="JACCFY010000001">
    <property type="protein sequence ID" value="NYJ78040.1"/>
    <property type="molecule type" value="Genomic_DNA"/>
</dbReference>
<dbReference type="InterPro" id="IPR001460">
    <property type="entry name" value="PCN-bd_Tpept"/>
</dbReference>
<dbReference type="GO" id="GO:0071972">
    <property type="term" value="F:peptidoglycan L,D-transpeptidase activity"/>
    <property type="evidence" value="ECO:0007669"/>
    <property type="project" value="TreeGrafter"/>
</dbReference>
<dbReference type="Gene3D" id="3.40.710.10">
    <property type="entry name" value="DD-peptidase/beta-lactamase superfamily"/>
    <property type="match status" value="1"/>
</dbReference>
<gene>
    <name evidence="3" type="ORF">HNR09_001451</name>
</gene>
<dbReference type="InterPro" id="IPR012338">
    <property type="entry name" value="Beta-lactam/transpept-like"/>
</dbReference>
<feature type="domain" description="Penicillin-binding protein transpeptidase" evidence="1">
    <location>
        <begin position="157"/>
        <end position="477"/>
    </location>
</feature>
<keyword evidence="4" id="KW-1185">Reference proteome</keyword>
<evidence type="ECO:0000313" key="4">
    <source>
        <dbReference type="Proteomes" id="UP000535437"/>
    </source>
</evidence>
<dbReference type="RefSeq" id="WP_179541438.1">
    <property type="nucleotide sequence ID" value="NZ_BAAALL010000002.1"/>
</dbReference>
<evidence type="ECO:0000313" key="3">
    <source>
        <dbReference type="EMBL" id="NYJ78040.1"/>
    </source>
</evidence>
<sequence>MNNAIRHTWLVSVGLFVVLFAALSLIQVALTEELNSHPNNVRQVYQDRGAPRGAITVDGTAIAESVPSEGTNFDYQRVYHDPFLYSGITGFYSIAAESTGLENSMNDYLTGQSDSQFFDRITSLFTGETLEGAQVELTLDPELQQLAYDTIPDGTRGSIIVSEVGTGEIKAMASKPSYDTNLLAVHSTTQFQENIDALSEEDGLSAYRFRPVYDTIAPGSTFKLIDLVAMLDSGDFDADTVMDNPSEIELPQSNRTLSNFFGGICDQQSEADLHFITAQSCNTPFAETAMDMGQEPIREAAEAFGWNQSIDFPLTVSPSQFPEVGSDAELAYASIGQASVTSTPLQMNMVAMAIANGGTLMQPTLIESVRAADLQVIERSEPEVFGEPISEDVAEELTELMQGPVESGTAWRGQSDRFDIAAKTGTAQIGDDSNLVHSWITGFAPADDPQYAVTVVYERIDYDYGSSLTAPNMRTMLEAVIEE</sequence>
<proteinExistence type="predicted"/>
<keyword evidence="3" id="KW-0808">Transferase</keyword>
<dbReference type="EC" id="2.4.1.129" evidence="3"/>
<dbReference type="GO" id="GO:0008658">
    <property type="term" value="F:penicillin binding"/>
    <property type="evidence" value="ECO:0007669"/>
    <property type="project" value="InterPro"/>
</dbReference>
<dbReference type="PANTHER" id="PTHR30627">
    <property type="entry name" value="PEPTIDOGLYCAN D,D-TRANSPEPTIDASE"/>
    <property type="match status" value="1"/>
</dbReference>
<accession>A0A7Z0GLC8</accession>
<feature type="domain" description="Penicillin binding protein A dimerisation" evidence="2">
    <location>
        <begin position="52"/>
        <end position="135"/>
    </location>
</feature>
<dbReference type="AlphaFoldDB" id="A0A7Z0GLC8"/>
<dbReference type="Proteomes" id="UP000535437">
    <property type="component" value="Unassembled WGS sequence"/>
</dbReference>
<organism evidence="3 4">
    <name type="scientific">Nesterenkonia xinjiangensis</name>
    <dbReference type="NCBI Taxonomy" id="225327"/>
    <lineage>
        <taxon>Bacteria</taxon>
        <taxon>Bacillati</taxon>
        <taxon>Actinomycetota</taxon>
        <taxon>Actinomycetes</taxon>
        <taxon>Micrococcales</taxon>
        <taxon>Micrococcaceae</taxon>
        <taxon>Nesterenkonia</taxon>
    </lineage>
</organism>
<reference evidence="3 4" key="1">
    <citation type="submission" date="2020-07" db="EMBL/GenBank/DDBJ databases">
        <title>Sequencing the genomes of 1000 actinobacteria strains.</title>
        <authorList>
            <person name="Klenk H.-P."/>
        </authorList>
    </citation>
    <scope>NUCLEOTIDE SEQUENCE [LARGE SCALE GENOMIC DNA]</scope>
    <source>
        <strain evidence="3 4">DSM 15475</strain>
    </source>
</reference>
<dbReference type="GO" id="GO:0016757">
    <property type="term" value="F:glycosyltransferase activity"/>
    <property type="evidence" value="ECO:0007669"/>
    <property type="project" value="UniProtKB-KW"/>
</dbReference>
<evidence type="ECO:0000259" key="1">
    <source>
        <dbReference type="Pfam" id="PF00905"/>
    </source>
</evidence>
<dbReference type="SUPFAM" id="SSF56601">
    <property type="entry name" value="beta-lactamase/transpeptidase-like"/>
    <property type="match status" value="1"/>
</dbReference>
<dbReference type="Gene3D" id="3.90.1310.10">
    <property type="entry name" value="Penicillin-binding protein 2a (Domain 2)"/>
    <property type="match status" value="1"/>
</dbReference>
<evidence type="ECO:0000259" key="2">
    <source>
        <dbReference type="Pfam" id="PF21922"/>
    </source>
</evidence>
<dbReference type="GO" id="GO:0071555">
    <property type="term" value="P:cell wall organization"/>
    <property type="evidence" value="ECO:0007669"/>
    <property type="project" value="TreeGrafter"/>
</dbReference>
<dbReference type="PANTHER" id="PTHR30627:SF24">
    <property type="entry name" value="PENICILLIN-BINDING PROTEIN 4B"/>
    <property type="match status" value="1"/>
</dbReference>
<dbReference type="InterPro" id="IPR054120">
    <property type="entry name" value="PBPA_dimer"/>
</dbReference>
<dbReference type="Pfam" id="PF00905">
    <property type="entry name" value="Transpeptidase"/>
    <property type="match status" value="1"/>
</dbReference>
<dbReference type="InterPro" id="IPR050515">
    <property type="entry name" value="Beta-lactam/transpept"/>
</dbReference>
<dbReference type="GO" id="GO:0005886">
    <property type="term" value="C:plasma membrane"/>
    <property type="evidence" value="ECO:0007669"/>
    <property type="project" value="TreeGrafter"/>
</dbReference>
<dbReference type="Pfam" id="PF21922">
    <property type="entry name" value="PBP_dimer_2"/>
    <property type="match status" value="1"/>
</dbReference>
<comment type="caution">
    <text evidence="3">The sequence shown here is derived from an EMBL/GenBank/DDBJ whole genome shotgun (WGS) entry which is preliminary data.</text>
</comment>
<protein>
    <submittedName>
        <fullName evidence="3">Peptidoglycan glycosyltransferase</fullName>
        <ecNumber evidence="3">2.4.1.129</ecNumber>
    </submittedName>
</protein>
<name>A0A7Z0GLC8_9MICC</name>
<keyword evidence="3" id="KW-0328">Glycosyltransferase</keyword>